<name>A0A0C9YVG4_9AGAM</name>
<proteinExistence type="predicted"/>
<dbReference type="Proteomes" id="UP000054018">
    <property type="component" value="Unassembled WGS sequence"/>
</dbReference>
<reference evidence="1 2" key="1">
    <citation type="submission" date="2014-04" db="EMBL/GenBank/DDBJ databases">
        <authorList>
            <consortium name="DOE Joint Genome Institute"/>
            <person name="Kuo A."/>
            <person name="Kohler A."/>
            <person name="Costa M.D."/>
            <person name="Nagy L.G."/>
            <person name="Floudas D."/>
            <person name="Copeland A."/>
            <person name="Barry K.W."/>
            <person name="Cichocki N."/>
            <person name="Veneault-Fourrey C."/>
            <person name="LaButti K."/>
            <person name="Lindquist E.A."/>
            <person name="Lipzen A."/>
            <person name="Lundell T."/>
            <person name="Morin E."/>
            <person name="Murat C."/>
            <person name="Sun H."/>
            <person name="Tunlid A."/>
            <person name="Henrissat B."/>
            <person name="Grigoriev I.V."/>
            <person name="Hibbett D.S."/>
            <person name="Martin F."/>
            <person name="Nordberg H.P."/>
            <person name="Cantor M.N."/>
            <person name="Hua S.X."/>
        </authorList>
    </citation>
    <scope>NUCLEOTIDE SEQUENCE [LARGE SCALE GENOMIC DNA]</scope>
    <source>
        <strain evidence="1 2">441</strain>
    </source>
</reference>
<dbReference type="OrthoDB" id="10348238at2759"/>
<dbReference type="AlphaFoldDB" id="A0A0C9YVG4"/>
<feature type="non-terminal residue" evidence="1">
    <location>
        <position position="1"/>
    </location>
</feature>
<gene>
    <name evidence="1" type="ORF">PISMIDRAFT_681977</name>
</gene>
<keyword evidence="2" id="KW-1185">Reference proteome</keyword>
<dbReference type="EMBL" id="KN833759">
    <property type="protein sequence ID" value="KIK20791.1"/>
    <property type="molecule type" value="Genomic_DNA"/>
</dbReference>
<evidence type="ECO:0000313" key="2">
    <source>
        <dbReference type="Proteomes" id="UP000054018"/>
    </source>
</evidence>
<organism evidence="1 2">
    <name type="scientific">Pisolithus microcarpus 441</name>
    <dbReference type="NCBI Taxonomy" id="765257"/>
    <lineage>
        <taxon>Eukaryota</taxon>
        <taxon>Fungi</taxon>
        <taxon>Dikarya</taxon>
        <taxon>Basidiomycota</taxon>
        <taxon>Agaricomycotina</taxon>
        <taxon>Agaricomycetes</taxon>
        <taxon>Agaricomycetidae</taxon>
        <taxon>Boletales</taxon>
        <taxon>Sclerodermatineae</taxon>
        <taxon>Pisolithaceae</taxon>
        <taxon>Pisolithus</taxon>
    </lineage>
</organism>
<dbReference type="HOGENOM" id="CLU_3112094_0_0_1"/>
<reference evidence="2" key="2">
    <citation type="submission" date="2015-01" db="EMBL/GenBank/DDBJ databases">
        <title>Evolutionary Origins and Diversification of the Mycorrhizal Mutualists.</title>
        <authorList>
            <consortium name="DOE Joint Genome Institute"/>
            <consortium name="Mycorrhizal Genomics Consortium"/>
            <person name="Kohler A."/>
            <person name="Kuo A."/>
            <person name="Nagy L.G."/>
            <person name="Floudas D."/>
            <person name="Copeland A."/>
            <person name="Barry K.W."/>
            <person name="Cichocki N."/>
            <person name="Veneault-Fourrey C."/>
            <person name="LaButti K."/>
            <person name="Lindquist E.A."/>
            <person name="Lipzen A."/>
            <person name="Lundell T."/>
            <person name="Morin E."/>
            <person name="Murat C."/>
            <person name="Riley R."/>
            <person name="Ohm R."/>
            <person name="Sun H."/>
            <person name="Tunlid A."/>
            <person name="Henrissat B."/>
            <person name="Grigoriev I.V."/>
            <person name="Hibbett D.S."/>
            <person name="Martin F."/>
        </authorList>
    </citation>
    <scope>NUCLEOTIDE SEQUENCE [LARGE SCALE GENOMIC DNA]</scope>
    <source>
        <strain evidence="2">441</strain>
    </source>
</reference>
<feature type="non-terminal residue" evidence="1">
    <location>
        <position position="51"/>
    </location>
</feature>
<sequence length="51" mass="5611">MGGSSAIRSIFFRTFSEVRKPKHTRCISLPPFDTFVAAVRFTTTSLGTSPC</sequence>
<evidence type="ECO:0000313" key="1">
    <source>
        <dbReference type="EMBL" id="KIK20791.1"/>
    </source>
</evidence>
<accession>A0A0C9YVG4</accession>
<protein>
    <submittedName>
        <fullName evidence="1">Uncharacterized protein</fullName>
    </submittedName>
</protein>